<evidence type="ECO:0000256" key="7">
    <source>
        <dbReference type="ARBA" id="ARBA00022989"/>
    </source>
</evidence>
<keyword evidence="5 9" id="KW-0547">Nucleotide-binding</keyword>
<feature type="domain" description="FtsK" evidence="12">
    <location>
        <begin position="759"/>
        <end position="923"/>
    </location>
</feature>
<dbReference type="Gene3D" id="3.40.50.300">
    <property type="entry name" value="P-loop containing nucleotide triphosphate hydrolases"/>
    <property type="match status" value="3"/>
</dbReference>
<accession>A0A9Q4C7Y9</accession>
<dbReference type="InterPro" id="IPR050206">
    <property type="entry name" value="FtsK/SpoIIIE/SftA"/>
</dbReference>
<feature type="binding site" evidence="9">
    <location>
        <begin position="426"/>
        <end position="433"/>
    </location>
    <ligand>
        <name>ATP</name>
        <dbReference type="ChEBI" id="CHEBI:30616"/>
    </ligand>
</feature>
<keyword evidence="6 9" id="KW-0067">ATP-binding</keyword>
<keyword evidence="4" id="KW-0677">Repeat</keyword>
<dbReference type="EMBL" id="JAPMKU010000002">
    <property type="protein sequence ID" value="MCX7468114.1"/>
    <property type="molecule type" value="Genomic_DNA"/>
</dbReference>
<feature type="binding site" evidence="9">
    <location>
        <begin position="1026"/>
        <end position="1033"/>
    </location>
    <ligand>
        <name>ATP</name>
        <dbReference type="ChEBI" id="CHEBI:30616"/>
    </ligand>
</feature>
<evidence type="ECO:0000256" key="9">
    <source>
        <dbReference type="PROSITE-ProRule" id="PRU00289"/>
    </source>
</evidence>
<sequence>MPPPRNDGVVLPLKPAEREPAPPLPVGELNVDPVPPAARPRPVPLLRLLMPLVMVLVLVAMVGLMMMGGRGLNPGLLLFPLMMMVSMFAMVNPSGSDDPDEQRRVYLRHLSAVTEQARLNATGQRATEFHRHPDPGQLHGRAGSPRMWERGATDPDAFEIRIGLGPVRLCTPVVVADTGSPEDLDPVCMVALRQMMHTIGVVRDVPFAVHLGAFPVIGVHGPGAEGLVRAVIAQLVFHHGPEAVGISSTLPGHGWLKWLPHSRRPRGAAFRVLVTGPGHRDGVTVGGEVTTIIDIDSHPGTELGEIARTEGLLLYVDDSVCVDSGAGRERLGAADTLTGEELTALARSITGYRRPQTDTVQETGADLLSMLGIDGVSALTGDRLWKKPGGDRLAVPIGADDTGKQVVLDIRESAYGGVGPHGLCIGATGSGKSELLRTLVVALAATHSPDELNLVLVDFKGGATFLGLEELPHTSAVITNLSDEAHLVERMHDAISGEMNRRQEVLRRAGGFANVTDHNVAARSRDDLDPLPALLIVIDEFSELLGQHPDFADLFTAVGRLGRSLHVHLLLASQRLEEGRLRGLESHLSYRIGLKTFSAAESRQVLGVPDAHFLPSRPGTGYLRTGAEQLTRFRAAYVSAPLSVEPLTGRSSVERSVPVVRHFDTWADVDGDGVRTPTVSTGVGETGPTLLDAVVSAAVTAAGSRGLKAHRIWLPPLPMSLGLGEVHRGEVGGIIRRAGGKGFLTCAVGVVDRPFLQRQDPLTVDFTGAGGHMAICGGPQTGKSTALRSIMLALSVSHDSSDVRFYVLDYGGRSLGDLGALPHVAGCAGRGEPEKTRRIVDEVIGLIDEPGARHTFLVVDGWQSVIETSEDLRDCFTRIAAEGPGSRVHLIVATQRWTSIRPAIRDLIGHRTELKLTEPLDSLINRRAQENLPALPGRGITAEGEPMLVANSGAQDLAHVLRLTRDAGFTPVPRLRELPRDIVLSDLSSGDHSAEVPTGILFGVGGPRLEPVPWDPVGDGHLLCLGSRGSGKSTLVATVAAGIAELGPDSARMVVLDPRRAHLGTLDESMVAVYAATGESIASAVADTFTTLTGRLPGTDVTPRQLRERSWWTGPDIFLVIDDHDLLPDGVLTTLRPLIPHSRDIGLHVVLTRKAGGASRAMYDPFISELRDQSPAVLLLDADRDEGSLFGIRPVPQPPGRGTWMTHGSVHGICQIARPGATPDRKATH</sequence>
<evidence type="ECO:0000256" key="2">
    <source>
        <dbReference type="ARBA" id="ARBA00022475"/>
    </source>
</evidence>
<dbReference type="RefSeq" id="WP_248167849.1">
    <property type="nucleotide sequence ID" value="NZ_JAPMKU010000002.1"/>
</dbReference>
<dbReference type="Proteomes" id="UP001071478">
    <property type="component" value="Unassembled WGS sequence"/>
</dbReference>
<dbReference type="PROSITE" id="PS50901">
    <property type="entry name" value="FTSK"/>
    <property type="match status" value="3"/>
</dbReference>
<dbReference type="InterPro" id="IPR023837">
    <property type="entry name" value="EccCb-like_Actinobacteria"/>
</dbReference>
<organism evidence="13 14">
    <name type="scientific">Corynebacterium pygosceleis</name>
    <dbReference type="NCBI Taxonomy" id="2800406"/>
    <lineage>
        <taxon>Bacteria</taxon>
        <taxon>Bacillati</taxon>
        <taxon>Actinomycetota</taxon>
        <taxon>Actinomycetes</taxon>
        <taxon>Mycobacteriales</taxon>
        <taxon>Corynebacteriaceae</taxon>
        <taxon>Corynebacterium</taxon>
    </lineage>
</organism>
<evidence type="ECO:0000256" key="6">
    <source>
        <dbReference type="ARBA" id="ARBA00022840"/>
    </source>
</evidence>
<keyword evidence="7 11" id="KW-1133">Transmembrane helix</keyword>
<feature type="transmembrane region" description="Helical" evidence="11">
    <location>
        <begin position="76"/>
        <end position="95"/>
    </location>
</feature>
<feature type="domain" description="FtsK" evidence="12">
    <location>
        <begin position="403"/>
        <end position="603"/>
    </location>
</feature>
<dbReference type="GO" id="GO:0003677">
    <property type="term" value="F:DNA binding"/>
    <property type="evidence" value="ECO:0007669"/>
    <property type="project" value="InterPro"/>
</dbReference>
<feature type="domain" description="FtsK" evidence="12">
    <location>
        <begin position="1009"/>
        <end position="1189"/>
    </location>
</feature>
<proteinExistence type="predicted"/>
<evidence type="ECO:0000256" key="11">
    <source>
        <dbReference type="SAM" id="Phobius"/>
    </source>
</evidence>
<dbReference type="PANTHER" id="PTHR22683:SF1">
    <property type="entry name" value="TYPE VII SECRETION SYSTEM PROTEIN ESSC"/>
    <property type="match status" value="1"/>
</dbReference>
<protein>
    <submittedName>
        <fullName evidence="13">Type VII secretion protein EccCa</fullName>
    </submittedName>
</protein>
<comment type="subcellular location">
    <subcellularLocation>
        <location evidence="1">Cell membrane</location>
        <topology evidence="1">Multi-pass membrane protein</topology>
    </subcellularLocation>
</comment>
<evidence type="ECO:0000313" key="13">
    <source>
        <dbReference type="EMBL" id="MCX7468114.1"/>
    </source>
</evidence>
<dbReference type="NCBIfam" id="TIGR03925">
    <property type="entry name" value="T7SS_EccC_b"/>
    <property type="match status" value="1"/>
</dbReference>
<dbReference type="AlphaFoldDB" id="A0A9Q4C7Y9"/>
<gene>
    <name evidence="13" type="primary">eccCa</name>
    <name evidence="13" type="ORF">OS129_04360</name>
</gene>
<evidence type="ECO:0000256" key="3">
    <source>
        <dbReference type="ARBA" id="ARBA00022692"/>
    </source>
</evidence>
<evidence type="ECO:0000259" key="12">
    <source>
        <dbReference type="PROSITE" id="PS50901"/>
    </source>
</evidence>
<name>A0A9Q4C7Y9_9CORY</name>
<dbReference type="NCBIfam" id="TIGR03924">
    <property type="entry name" value="T7SS_EccC_a"/>
    <property type="match status" value="1"/>
</dbReference>
<feature type="binding site" evidence="9">
    <location>
        <begin position="777"/>
        <end position="784"/>
    </location>
    <ligand>
        <name>ATP</name>
        <dbReference type="ChEBI" id="CHEBI:30616"/>
    </ligand>
</feature>
<evidence type="ECO:0000313" key="14">
    <source>
        <dbReference type="Proteomes" id="UP001071478"/>
    </source>
</evidence>
<dbReference type="PANTHER" id="PTHR22683">
    <property type="entry name" value="SPORULATION PROTEIN RELATED"/>
    <property type="match status" value="1"/>
</dbReference>
<dbReference type="SUPFAM" id="SSF52540">
    <property type="entry name" value="P-loop containing nucleoside triphosphate hydrolases"/>
    <property type="match status" value="3"/>
</dbReference>
<dbReference type="Pfam" id="PF01580">
    <property type="entry name" value="FtsK_SpoIIIE"/>
    <property type="match status" value="2"/>
</dbReference>
<feature type="region of interest" description="Disordered" evidence="10">
    <location>
        <begin position="123"/>
        <end position="147"/>
    </location>
</feature>
<dbReference type="InterPro" id="IPR027417">
    <property type="entry name" value="P-loop_NTPase"/>
</dbReference>
<keyword evidence="2" id="KW-1003">Cell membrane</keyword>
<reference evidence="13" key="1">
    <citation type="submission" date="2022-11" db="EMBL/GenBank/DDBJ databases">
        <title>Corynebacterium sp. isolated from Penguins.</title>
        <authorList>
            <person name="Sedlar K."/>
            <person name="Svec P."/>
        </authorList>
    </citation>
    <scope>NUCLEOTIDE SEQUENCE</scope>
    <source>
        <strain evidence="13">P7374</strain>
    </source>
</reference>
<dbReference type="GO" id="GO:0005524">
    <property type="term" value="F:ATP binding"/>
    <property type="evidence" value="ECO:0007669"/>
    <property type="project" value="UniProtKB-UniRule"/>
</dbReference>
<feature type="transmembrane region" description="Helical" evidence="11">
    <location>
        <begin position="45"/>
        <end position="64"/>
    </location>
</feature>
<dbReference type="SMART" id="SM00382">
    <property type="entry name" value="AAA"/>
    <property type="match status" value="3"/>
</dbReference>
<comment type="caution">
    <text evidence="13">The sequence shown here is derived from an EMBL/GenBank/DDBJ whole genome shotgun (WGS) entry which is preliminary data.</text>
</comment>
<keyword evidence="8 11" id="KW-0472">Membrane</keyword>
<keyword evidence="3 11" id="KW-0812">Transmembrane</keyword>
<dbReference type="GO" id="GO:0005886">
    <property type="term" value="C:plasma membrane"/>
    <property type="evidence" value="ECO:0007669"/>
    <property type="project" value="UniProtKB-SubCell"/>
</dbReference>
<evidence type="ECO:0000256" key="8">
    <source>
        <dbReference type="ARBA" id="ARBA00023136"/>
    </source>
</evidence>
<evidence type="ECO:0000256" key="4">
    <source>
        <dbReference type="ARBA" id="ARBA00022737"/>
    </source>
</evidence>
<dbReference type="InterPro" id="IPR003593">
    <property type="entry name" value="AAA+_ATPase"/>
</dbReference>
<dbReference type="InterPro" id="IPR023836">
    <property type="entry name" value="EccCa-like_Actinobacteria"/>
</dbReference>
<evidence type="ECO:0000256" key="5">
    <source>
        <dbReference type="ARBA" id="ARBA00022741"/>
    </source>
</evidence>
<feature type="region of interest" description="Disordered" evidence="10">
    <location>
        <begin position="1"/>
        <end position="24"/>
    </location>
</feature>
<evidence type="ECO:0000256" key="1">
    <source>
        <dbReference type="ARBA" id="ARBA00004651"/>
    </source>
</evidence>
<evidence type="ECO:0000256" key="10">
    <source>
        <dbReference type="SAM" id="MobiDB-lite"/>
    </source>
</evidence>
<dbReference type="InterPro" id="IPR002543">
    <property type="entry name" value="FtsK_dom"/>
</dbReference>